<comment type="caution">
    <text evidence="3">The sequence shown here is derived from an EMBL/GenBank/DDBJ whole genome shotgun (WGS) entry which is preliminary data.</text>
</comment>
<dbReference type="PANTHER" id="PTHR34039:SF1">
    <property type="entry name" value="UPF0102 PROTEIN YRAN"/>
    <property type="match status" value="1"/>
</dbReference>
<gene>
    <name evidence="3" type="ORF">CAXC1_80028</name>
</gene>
<evidence type="ECO:0000256" key="2">
    <source>
        <dbReference type="SAM" id="Phobius"/>
    </source>
</evidence>
<evidence type="ECO:0000256" key="1">
    <source>
        <dbReference type="ARBA" id="ARBA00006738"/>
    </source>
</evidence>
<dbReference type="PANTHER" id="PTHR34039">
    <property type="entry name" value="UPF0102 PROTEIN YRAN"/>
    <property type="match status" value="1"/>
</dbReference>
<sequence>MKTKKQLSYLYGIYAELFVIAILWLSFYRIVARRYRSSYGEIDIVATKGMELVFVEVKARKKLDSFELLSKKQFNRIKHSAMFFLYENRYKSYVKNIRFDIFYVNGFWHFHHIKNITQL</sequence>
<keyword evidence="2" id="KW-1133">Transmembrane helix</keyword>
<dbReference type="Gene3D" id="3.40.1350.10">
    <property type="match status" value="1"/>
</dbReference>
<keyword evidence="2" id="KW-0472">Membrane</keyword>
<keyword evidence="2" id="KW-0812">Transmembrane</keyword>
<keyword evidence="4" id="KW-1185">Reference proteome</keyword>
<accession>A0ABM9N9H6</accession>
<reference evidence="3 4" key="1">
    <citation type="submission" date="2024-01" db="EMBL/GenBank/DDBJ databases">
        <authorList>
            <person name="Kunselman E."/>
        </authorList>
    </citation>
    <scope>NUCLEOTIDE SEQUENCE [LARGE SCALE GENOMIC DNA]</scope>
    <source>
        <strain evidence="3">2 abalone samples</strain>
    </source>
</reference>
<keyword evidence="3" id="KW-0255">Endonuclease</keyword>
<evidence type="ECO:0000313" key="3">
    <source>
        <dbReference type="EMBL" id="CAK8163570.1"/>
    </source>
</evidence>
<dbReference type="SUPFAM" id="SSF52980">
    <property type="entry name" value="Restriction endonuclease-like"/>
    <property type="match status" value="1"/>
</dbReference>
<dbReference type="RefSeq" id="WP_338364905.1">
    <property type="nucleotide sequence ID" value="NZ_CAWVOK010000034.1"/>
</dbReference>
<name>A0ABM9N9H6_9RICK</name>
<proteinExistence type="inferred from homology"/>
<dbReference type="Proteomes" id="UP001314181">
    <property type="component" value="Unassembled WGS sequence"/>
</dbReference>
<evidence type="ECO:0000313" key="4">
    <source>
        <dbReference type="Proteomes" id="UP001314181"/>
    </source>
</evidence>
<feature type="transmembrane region" description="Helical" evidence="2">
    <location>
        <begin position="12"/>
        <end position="31"/>
    </location>
</feature>
<dbReference type="Pfam" id="PF02021">
    <property type="entry name" value="UPF0102"/>
    <property type="match status" value="1"/>
</dbReference>
<dbReference type="InterPro" id="IPR011335">
    <property type="entry name" value="Restrct_endonuc-II-like"/>
</dbReference>
<dbReference type="EMBL" id="CAWVOK010000034">
    <property type="protein sequence ID" value="CAK8163570.1"/>
    <property type="molecule type" value="Genomic_DNA"/>
</dbReference>
<dbReference type="InterPro" id="IPR003509">
    <property type="entry name" value="UPF0102_YraN-like"/>
</dbReference>
<protein>
    <submittedName>
        <fullName evidence="3">Endonuclease</fullName>
    </submittedName>
</protein>
<keyword evidence="3" id="KW-0378">Hydrolase</keyword>
<keyword evidence="3" id="KW-0540">Nuclease</keyword>
<comment type="similarity">
    <text evidence="1">Belongs to the UPF0102 family.</text>
</comment>
<dbReference type="InterPro" id="IPR011856">
    <property type="entry name" value="tRNA_endonuc-like_dom_sf"/>
</dbReference>
<organism evidence="3 4">
    <name type="scientific">Candidatus Xenohaliotis californiensis</name>
    <dbReference type="NCBI Taxonomy" id="84677"/>
    <lineage>
        <taxon>Bacteria</taxon>
        <taxon>Pseudomonadati</taxon>
        <taxon>Pseudomonadota</taxon>
        <taxon>Alphaproteobacteria</taxon>
        <taxon>Rickettsiales</taxon>
        <taxon>Anaplasmataceae</taxon>
        <taxon>Candidatus Xenohaliotis</taxon>
    </lineage>
</organism>
<dbReference type="GO" id="GO:0004519">
    <property type="term" value="F:endonuclease activity"/>
    <property type="evidence" value="ECO:0007669"/>
    <property type="project" value="UniProtKB-KW"/>
</dbReference>